<dbReference type="Proteomes" id="UP000830454">
    <property type="component" value="Chromosome"/>
</dbReference>
<evidence type="ECO:0000313" key="2">
    <source>
        <dbReference type="EMBL" id="UOX35540.1"/>
    </source>
</evidence>
<gene>
    <name evidence="2" type="ORF">LXD69_08450</name>
</gene>
<evidence type="ECO:0008006" key="4">
    <source>
        <dbReference type="Google" id="ProtNLM"/>
    </source>
</evidence>
<keyword evidence="3" id="KW-1185">Reference proteome</keyword>
<evidence type="ECO:0000313" key="3">
    <source>
        <dbReference type="Proteomes" id="UP000830454"/>
    </source>
</evidence>
<sequence length="314" mass="35575">MKKLLFTIIILISLIGNAQEKMCDSIMKQMDFEIENAKKNKLDATIIQALEQSKKAFYDQYCKDNVFYNHGGASNGNNNNNNDTNNSNISITEINNEYVKTKPYKGEPFYGKHKITVKVSSTDAEGTVNTNYSYYINKEGSLILLDKKCLQNAGMDMIPNTEGGTFEYWCIRNDGISTVFALSNTGEKMAVTTHIKNFLISPQNNTKPTIKNLNKSKMIAGNLCKAYEVIFKELDAPKMTLWITVKPMLLQHDILPFTTMFTADKFGLTNFKNHGVLEIDMKHNNEATFLSVTEIIPSNKAISFNGYTEFFIEY</sequence>
<dbReference type="RefSeq" id="WP_246918779.1">
    <property type="nucleotide sequence ID" value="NZ_CP090145.1"/>
</dbReference>
<proteinExistence type="predicted"/>
<dbReference type="EMBL" id="CP090145">
    <property type="protein sequence ID" value="UOX35540.1"/>
    <property type="molecule type" value="Genomic_DNA"/>
</dbReference>
<reference evidence="2" key="1">
    <citation type="submission" date="2021-12" db="EMBL/GenBank/DDBJ databases">
        <authorList>
            <person name="Cha I.-T."/>
            <person name="Lee K.-E."/>
            <person name="Park S.-J."/>
        </authorList>
    </citation>
    <scope>NUCLEOTIDE SEQUENCE</scope>
    <source>
        <strain evidence="2">YSM-43</strain>
    </source>
</reference>
<accession>A0ABY4HSD6</accession>
<name>A0ABY4HSD6_9FLAO</name>
<keyword evidence="1" id="KW-0732">Signal</keyword>
<protein>
    <recommendedName>
        <fullName evidence="4">GLPGLI family protein</fullName>
    </recommendedName>
</protein>
<feature type="chain" id="PRO_5047390114" description="GLPGLI family protein" evidence="1">
    <location>
        <begin position="19"/>
        <end position="314"/>
    </location>
</feature>
<feature type="signal peptide" evidence="1">
    <location>
        <begin position="1"/>
        <end position="18"/>
    </location>
</feature>
<evidence type="ECO:0000256" key="1">
    <source>
        <dbReference type="SAM" id="SignalP"/>
    </source>
</evidence>
<reference evidence="2" key="2">
    <citation type="submission" date="2022-04" db="EMBL/GenBank/DDBJ databases">
        <title>Complete Genome Sequence of Flavobacterium sediminilitoris YSM-43, Isolated from a Tidal Sediment.</title>
        <authorList>
            <person name="Lee P.A."/>
        </authorList>
    </citation>
    <scope>NUCLEOTIDE SEQUENCE</scope>
    <source>
        <strain evidence="2">YSM-43</strain>
    </source>
</reference>
<organism evidence="2 3">
    <name type="scientific">Flavobacterium sediminilitoris</name>
    <dbReference type="NCBI Taxonomy" id="2024526"/>
    <lineage>
        <taxon>Bacteria</taxon>
        <taxon>Pseudomonadati</taxon>
        <taxon>Bacteroidota</taxon>
        <taxon>Flavobacteriia</taxon>
        <taxon>Flavobacteriales</taxon>
        <taxon>Flavobacteriaceae</taxon>
        <taxon>Flavobacterium</taxon>
    </lineage>
</organism>